<keyword evidence="3" id="KW-0328">Glycosyltransferase</keyword>
<dbReference type="Gene3D" id="3.40.710.10">
    <property type="entry name" value="DD-peptidase/beta-lactamase superfamily"/>
    <property type="match status" value="1"/>
</dbReference>
<dbReference type="GO" id="GO:0008658">
    <property type="term" value="F:penicillin binding"/>
    <property type="evidence" value="ECO:0007669"/>
    <property type="project" value="InterPro"/>
</dbReference>
<dbReference type="GO" id="GO:0071555">
    <property type="term" value="P:cell wall organization"/>
    <property type="evidence" value="ECO:0007669"/>
    <property type="project" value="TreeGrafter"/>
</dbReference>
<accession>A0A839QJP5</accession>
<sequence length="482" mass="51767">MNQAIRNTWMAVMLMFLLALGALSYVQFFAAGDLNDNALNRRPLYKEFDLPRGAILADGKPIAESVPTTEGQFDYQRVYNDPELYAHLTGFYSLTFGSRQLESAMNKELTGQSDDQWLDRIKNLFSGQATQGASVETTIDPRLQKVAYDLIPNGVQGTIIVSEPKTGNILAMVSKPSYDTNLMAVQSSKRANENMNKLLDVPGLNINVNPAVGHLIPPGSTFKIFDIVAGLESGKYNADTVMKNPARIKLPGSTATLGNFYGGNCAAKTEATLAWIVANSCNTPFVSMSQDLGAEAFRKVTTNFGFGQQLNIPVKVTPSVFPAELTGSQLAQSVIGQFDVKVTPLQMNMAAMGIANGGVIMEPNLVKQVMAPDLRVLSTTKPKVLGTATSPEIAAQVTDLMRGPVQYGTARSAAIPGLDIAAKTGTSQIGNTDLVNSWITGFAPADDPQVAVTIVMEKIDFKTGSSLTSPNLKKILEAVFNQ</sequence>
<dbReference type="InterPro" id="IPR054120">
    <property type="entry name" value="PBPA_dimer"/>
</dbReference>
<dbReference type="SUPFAM" id="SSF56601">
    <property type="entry name" value="beta-lactamase/transpeptidase-like"/>
    <property type="match status" value="1"/>
</dbReference>
<evidence type="ECO:0000259" key="2">
    <source>
        <dbReference type="Pfam" id="PF21922"/>
    </source>
</evidence>
<protein>
    <submittedName>
        <fullName evidence="3">Peptidoglycan glycosyltransferase</fullName>
        <ecNumber evidence="3">2.4.1.129</ecNumber>
    </submittedName>
</protein>
<name>A0A839QJP5_9MICC</name>
<gene>
    <name evidence="3" type="ORF">E9229_001155</name>
</gene>
<dbReference type="GO" id="GO:0005886">
    <property type="term" value="C:plasma membrane"/>
    <property type="evidence" value="ECO:0007669"/>
    <property type="project" value="TreeGrafter"/>
</dbReference>
<dbReference type="GO" id="GO:0016757">
    <property type="term" value="F:glycosyltransferase activity"/>
    <property type="evidence" value="ECO:0007669"/>
    <property type="project" value="UniProtKB-KW"/>
</dbReference>
<reference evidence="3 4" key="1">
    <citation type="submission" date="2020-08" db="EMBL/GenBank/DDBJ databases">
        <title>Sequencing the genomes of 1000 actinobacteria strains.</title>
        <authorList>
            <person name="Klenk H.-P."/>
        </authorList>
    </citation>
    <scope>NUCLEOTIDE SEQUENCE [LARGE SCALE GENOMIC DNA]</scope>
    <source>
        <strain evidence="3 4">DSM 22826</strain>
    </source>
</reference>
<dbReference type="RefSeq" id="WP_183510278.1">
    <property type="nucleotide sequence ID" value="NZ_BAABGK010000020.1"/>
</dbReference>
<dbReference type="GO" id="GO:0071972">
    <property type="term" value="F:peptidoglycan L,D-transpeptidase activity"/>
    <property type="evidence" value="ECO:0007669"/>
    <property type="project" value="TreeGrafter"/>
</dbReference>
<dbReference type="InterPro" id="IPR012338">
    <property type="entry name" value="Beta-lactam/transpept-like"/>
</dbReference>
<dbReference type="InterPro" id="IPR050515">
    <property type="entry name" value="Beta-lactam/transpept"/>
</dbReference>
<dbReference type="Proteomes" id="UP000523000">
    <property type="component" value="Unassembled WGS sequence"/>
</dbReference>
<dbReference type="Gene3D" id="3.90.1310.10">
    <property type="entry name" value="Penicillin-binding protein 2a (Domain 2)"/>
    <property type="match status" value="1"/>
</dbReference>
<dbReference type="AlphaFoldDB" id="A0A839QJP5"/>
<keyword evidence="4" id="KW-1185">Reference proteome</keyword>
<feature type="domain" description="Penicillin-binding protein transpeptidase" evidence="1">
    <location>
        <begin position="157"/>
        <end position="477"/>
    </location>
</feature>
<evidence type="ECO:0000313" key="3">
    <source>
        <dbReference type="EMBL" id="MBB2994964.1"/>
    </source>
</evidence>
<dbReference type="PANTHER" id="PTHR30627">
    <property type="entry name" value="PEPTIDOGLYCAN D,D-TRANSPEPTIDASE"/>
    <property type="match status" value="1"/>
</dbReference>
<dbReference type="PANTHER" id="PTHR30627:SF24">
    <property type="entry name" value="PENICILLIN-BINDING PROTEIN 4B"/>
    <property type="match status" value="1"/>
</dbReference>
<dbReference type="EC" id="2.4.1.129" evidence="3"/>
<feature type="domain" description="Penicillin binding protein A dimerisation" evidence="2">
    <location>
        <begin position="52"/>
        <end position="135"/>
    </location>
</feature>
<keyword evidence="3" id="KW-0808">Transferase</keyword>
<evidence type="ECO:0000313" key="4">
    <source>
        <dbReference type="Proteomes" id="UP000523000"/>
    </source>
</evidence>
<evidence type="ECO:0000259" key="1">
    <source>
        <dbReference type="Pfam" id="PF00905"/>
    </source>
</evidence>
<dbReference type="Pfam" id="PF21922">
    <property type="entry name" value="PBP_dimer_2"/>
    <property type="match status" value="1"/>
</dbReference>
<dbReference type="InterPro" id="IPR001460">
    <property type="entry name" value="PCN-bd_Tpept"/>
</dbReference>
<comment type="caution">
    <text evidence="3">The sequence shown here is derived from an EMBL/GenBank/DDBJ whole genome shotgun (WGS) entry which is preliminary data.</text>
</comment>
<proteinExistence type="predicted"/>
<dbReference type="EMBL" id="JACHVS010000001">
    <property type="protein sequence ID" value="MBB2994964.1"/>
    <property type="molecule type" value="Genomic_DNA"/>
</dbReference>
<dbReference type="Pfam" id="PF00905">
    <property type="entry name" value="Transpeptidase"/>
    <property type="match status" value="1"/>
</dbReference>
<organism evidence="3 4">
    <name type="scientific">Paeniglutamicibacter cryotolerans</name>
    <dbReference type="NCBI Taxonomy" id="670079"/>
    <lineage>
        <taxon>Bacteria</taxon>
        <taxon>Bacillati</taxon>
        <taxon>Actinomycetota</taxon>
        <taxon>Actinomycetes</taxon>
        <taxon>Micrococcales</taxon>
        <taxon>Micrococcaceae</taxon>
        <taxon>Paeniglutamicibacter</taxon>
    </lineage>
</organism>